<evidence type="ECO:0000313" key="8">
    <source>
        <dbReference type="Proteomes" id="UP000887577"/>
    </source>
</evidence>
<dbReference type="Pfam" id="PF01490">
    <property type="entry name" value="Aa_trans"/>
    <property type="match status" value="1"/>
</dbReference>
<protein>
    <submittedName>
        <fullName evidence="9">Amino acid transporter transmembrane domain-containing protein</fullName>
    </submittedName>
</protein>
<keyword evidence="2" id="KW-0813">Transport</keyword>
<evidence type="ECO:0000256" key="3">
    <source>
        <dbReference type="ARBA" id="ARBA00022692"/>
    </source>
</evidence>
<evidence type="ECO:0000313" key="9">
    <source>
        <dbReference type="WBParaSite" id="PSU_v2.g17735.t1"/>
    </source>
</evidence>
<evidence type="ECO:0000256" key="6">
    <source>
        <dbReference type="SAM" id="Phobius"/>
    </source>
</evidence>
<comment type="subcellular location">
    <subcellularLocation>
        <location evidence="1">Membrane</location>
    </subcellularLocation>
</comment>
<keyword evidence="5 6" id="KW-0472">Membrane</keyword>
<dbReference type="InterPro" id="IPR013057">
    <property type="entry name" value="AA_transpt_TM"/>
</dbReference>
<keyword evidence="3 6" id="KW-0812">Transmembrane</keyword>
<dbReference type="WBParaSite" id="PSU_v2.g17735.t1">
    <property type="protein sequence ID" value="PSU_v2.g17735.t1"/>
    <property type="gene ID" value="PSU_v2.g17735"/>
</dbReference>
<keyword evidence="4 6" id="KW-1133">Transmembrane helix</keyword>
<feature type="transmembrane region" description="Helical" evidence="6">
    <location>
        <begin position="45"/>
        <end position="65"/>
    </location>
</feature>
<evidence type="ECO:0000256" key="5">
    <source>
        <dbReference type="ARBA" id="ARBA00023136"/>
    </source>
</evidence>
<keyword evidence="8" id="KW-1185">Reference proteome</keyword>
<proteinExistence type="predicted"/>
<feature type="domain" description="Amino acid transporter transmembrane" evidence="7">
    <location>
        <begin position="3"/>
        <end position="113"/>
    </location>
</feature>
<dbReference type="GO" id="GO:0016020">
    <property type="term" value="C:membrane"/>
    <property type="evidence" value="ECO:0007669"/>
    <property type="project" value="UniProtKB-SubCell"/>
</dbReference>
<name>A0A914YEL3_9BILA</name>
<evidence type="ECO:0000256" key="4">
    <source>
        <dbReference type="ARBA" id="ARBA00022989"/>
    </source>
</evidence>
<evidence type="ECO:0000256" key="2">
    <source>
        <dbReference type="ARBA" id="ARBA00022448"/>
    </source>
</evidence>
<dbReference type="PANTHER" id="PTHR48017">
    <property type="entry name" value="OS05G0424000 PROTEIN-RELATED"/>
    <property type="match status" value="1"/>
</dbReference>
<dbReference type="AlphaFoldDB" id="A0A914YEL3"/>
<dbReference type="Proteomes" id="UP000887577">
    <property type="component" value="Unplaced"/>
</dbReference>
<organism evidence="8 9">
    <name type="scientific">Panagrolaimus superbus</name>
    <dbReference type="NCBI Taxonomy" id="310955"/>
    <lineage>
        <taxon>Eukaryota</taxon>
        <taxon>Metazoa</taxon>
        <taxon>Ecdysozoa</taxon>
        <taxon>Nematoda</taxon>
        <taxon>Chromadorea</taxon>
        <taxon>Rhabditida</taxon>
        <taxon>Tylenchina</taxon>
        <taxon>Panagrolaimomorpha</taxon>
        <taxon>Panagrolaimoidea</taxon>
        <taxon>Panagrolaimidae</taxon>
        <taxon>Panagrolaimus</taxon>
    </lineage>
</organism>
<reference evidence="9" key="1">
    <citation type="submission" date="2022-11" db="UniProtKB">
        <authorList>
            <consortium name="WormBaseParasite"/>
        </authorList>
    </citation>
    <scope>IDENTIFICATION</scope>
</reference>
<evidence type="ECO:0000256" key="1">
    <source>
        <dbReference type="ARBA" id="ARBA00004370"/>
    </source>
</evidence>
<accession>A0A914YEL3</accession>
<evidence type="ECO:0000259" key="7">
    <source>
        <dbReference type="Pfam" id="PF01490"/>
    </source>
</evidence>
<sequence>MPEFKVTNYFLAFATLTFAYAGHSSFPTLQHDMKKPAEFVKSNSLGFAIVIGMYIPVCLVGYLTYGNSLRDSIINSIQTKWIQQTINVTITMHLILSLTTVFNPLNQEIEEYFKIPQGLP</sequence>